<feature type="non-terminal residue" evidence="5">
    <location>
        <position position="1"/>
    </location>
</feature>
<dbReference type="SMART" id="SM00360">
    <property type="entry name" value="RRM"/>
    <property type="match status" value="3"/>
</dbReference>
<feature type="compositionally biased region" description="Polar residues" evidence="3">
    <location>
        <begin position="617"/>
        <end position="630"/>
    </location>
</feature>
<feature type="domain" description="RRM" evidence="4">
    <location>
        <begin position="71"/>
        <end position="154"/>
    </location>
</feature>
<reference evidence="5" key="1">
    <citation type="journal article" date="2021" name="J. Hered.">
        <title>Genome Assembly of Salicaceae Populus deltoides (Eastern Cottonwood) I-69 Based on Nanopore Sequencing and Hi-C Technologies.</title>
        <authorList>
            <person name="Bai S."/>
            <person name="Wu H."/>
            <person name="Zhang J."/>
            <person name="Pan Z."/>
            <person name="Zhao W."/>
            <person name="Li Z."/>
            <person name="Tong C."/>
        </authorList>
    </citation>
    <scope>NUCLEOTIDE SEQUENCE</scope>
    <source>
        <tissue evidence="5">Leaf</tissue>
    </source>
</reference>
<dbReference type="InterPro" id="IPR000504">
    <property type="entry name" value="RRM_dom"/>
</dbReference>
<feature type="compositionally biased region" description="Polar residues" evidence="3">
    <location>
        <begin position="802"/>
        <end position="821"/>
    </location>
</feature>
<feature type="domain" description="RRM" evidence="4">
    <location>
        <begin position="262"/>
        <end position="335"/>
    </location>
</feature>
<dbReference type="InterPro" id="IPR035979">
    <property type="entry name" value="RBD_domain_sf"/>
</dbReference>
<feature type="region of interest" description="Disordered" evidence="3">
    <location>
        <begin position="1"/>
        <end position="42"/>
    </location>
</feature>
<feature type="region of interest" description="Disordered" evidence="3">
    <location>
        <begin position="684"/>
        <end position="886"/>
    </location>
</feature>
<accession>A0A8T2ZQI5</accession>
<feature type="compositionally biased region" description="Polar residues" evidence="3">
    <location>
        <begin position="493"/>
        <end position="502"/>
    </location>
</feature>
<sequence>MPSRAVKQFSTGAADTRPKKIQPPPPPNDGAAPPNNLSLPYNDEEVKRENMERHEVEEVSNEVEERQDLRFKVFVGGLDKYAKEEDLRKVFGGVEEVTKVRLSWDSESKRRVAFLTFATVELARRAICEISDPVINGKRCWTAQIQDGSKTLYVPNICKEWTKDDLEDKLAEYGVKNYEVLTLNPARENKEKNRGYAHLDFRSRKDASEALELLKKENVSFGQNRAAKADFSRKHASGNDEIMSHGMHFSTHDTLHETVEVKRVYLDGIPHAWREEHVKKHLKEFGRIVKVELARHIPSAIRTNYCYVTFETHEAAATCVNGVNVDGLYFRDKRVNAWADLAKPRVRIPSEGTAQASSSVAQEIGLGNEVQQDSHRSHTDDPSAIDRSERSEVRIPSEGTTQASSSVAQEIDLGNEVQQDSHRSHTDDPSALDRSERSEVRIPAEGTAQASSSVAQEIGLGNEVQQDSHRSHTDAPSAIDRSERSEVRIPSEGTAQASSSVAQEIGLGNEVQQESHRSHTDAPSAIDRSERNEVRIPSEGTAQASSSVAQEIILGNEVQQDSHRSHTYAHSAIDRSERSETSCKPYYGCPRESSSPGDRNAVSHSFGRKKQFPSPERLNTGTPSVQSQGISRAAAHRPSRHNDYSYERNTKQPSNYYESHICSKRPHSAVEEVCPRSTEPFVQRTRARVDHKNSYRSYSQRKEHSSRTGYGGEGVAHRPSRHNDYSYERNTKQPSNYYESHSRDYNYTSGSIRPHSSMEEVRPRSTEPFVQRSRARVDHENSYRKFSQLQEHSSRTGFGEGASNSVRNSRGLSDTRTSTVASRGCEVDRGDDRRMPSRYGKDYTSRDHPRSASDDAHEESHRSDYHHSRVKDGGSSSRRGSRKYHE</sequence>
<feature type="compositionally biased region" description="Basic and acidic residues" evidence="3">
    <location>
        <begin position="756"/>
        <end position="765"/>
    </location>
</feature>
<protein>
    <recommendedName>
        <fullName evidence="4">RRM domain-containing protein</fullName>
    </recommendedName>
</protein>
<feature type="compositionally biased region" description="Basic and acidic residues" evidence="3">
    <location>
        <begin position="721"/>
        <end position="731"/>
    </location>
</feature>
<feature type="region of interest" description="Disordered" evidence="3">
    <location>
        <begin position="368"/>
        <end position="652"/>
    </location>
</feature>
<comment type="caution">
    <text evidence="5">The sequence shown here is derived from an EMBL/GenBank/DDBJ whole genome shotgun (WGS) entry which is preliminary data.</text>
</comment>
<evidence type="ECO:0000313" key="5">
    <source>
        <dbReference type="EMBL" id="KAH8519598.1"/>
    </source>
</evidence>
<proteinExistence type="predicted"/>
<feature type="compositionally biased region" description="Polar residues" evidence="3">
    <location>
        <begin position="398"/>
        <end position="408"/>
    </location>
</feature>
<feature type="domain" description="RRM" evidence="4">
    <location>
        <begin position="150"/>
        <end position="234"/>
    </location>
</feature>
<dbReference type="Gene3D" id="3.30.70.330">
    <property type="match status" value="3"/>
</dbReference>
<keyword evidence="6" id="KW-1185">Reference proteome</keyword>
<gene>
    <name evidence="5" type="ORF">H0E87_001130</name>
</gene>
<feature type="compositionally biased region" description="Basic and acidic residues" evidence="3">
    <location>
        <begin position="372"/>
        <end position="395"/>
    </location>
</feature>
<organism evidence="5 6">
    <name type="scientific">Populus deltoides</name>
    <name type="common">Eastern poplar</name>
    <name type="synonym">Eastern cottonwood</name>
    <dbReference type="NCBI Taxonomy" id="3696"/>
    <lineage>
        <taxon>Eukaryota</taxon>
        <taxon>Viridiplantae</taxon>
        <taxon>Streptophyta</taxon>
        <taxon>Embryophyta</taxon>
        <taxon>Tracheophyta</taxon>
        <taxon>Spermatophyta</taxon>
        <taxon>Magnoliopsida</taxon>
        <taxon>eudicotyledons</taxon>
        <taxon>Gunneridae</taxon>
        <taxon>Pentapetalae</taxon>
        <taxon>rosids</taxon>
        <taxon>fabids</taxon>
        <taxon>Malpighiales</taxon>
        <taxon>Salicaceae</taxon>
        <taxon>Saliceae</taxon>
        <taxon>Populus</taxon>
    </lineage>
</organism>
<evidence type="ECO:0000259" key="4">
    <source>
        <dbReference type="PROSITE" id="PS50102"/>
    </source>
</evidence>
<evidence type="ECO:0000313" key="6">
    <source>
        <dbReference type="Proteomes" id="UP000807159"/>
    </source>
</evidence>
<dbReference type="SUPFAM" id="SSF54928">
    <property type="entry name" value="RNA-binding domain, RBD"/>
    <property type="match status" value="2"/>
</dbReference>
<dbReference type="CDD" id="cd00590">
    <property type="entry name" value="RRM_SF"/>
    <property type="match status" value="3"/>
</dbReference>
<dbReference type="Pfam" id="PF00076">
    <property type="entry name" value="RRM_1"/>
    <property type="match status" value="2"/>
</dbReference>
<evidence type="ECO:0000256" key="1">
    <source>
        <dbReference type="ARBA" id="ARBA00022884"/>
    </source>
</evidence>
<dbReference type="GO" id="GO:0003723">
    <property type="term" value="F:RNA binding"/>
    <property type="evidence" value="ECO:0007669"/>
    <property type="project" value="UniProtKB-UniRule"/>
</dbReference>
<feature type="compositionally biased region" description="Basic and acidic residues" evidence="3">
    <location>
        <begin position="480"/>
        <end position="489"/>
    </location>
</feature>
<feature type="compositionally biased region" description="Basic and acidic residues" evidence="3">
    <location>
        <begin position="825"/>
        <end position="872"/>
    </location>
</feature>
<dbReference type="AlphaFoldDB" id="A0A8T2ZQI5"/>
<evidence type="ECO:0000256" key="3">
    <source>
        <dbReference type="SAM" id="MobiDB-lite"/>
    </source>
</evidence>
<dbReference type="PANTHER" id="PTHR21245">
    <property type="entry name" value="HETEROGENEOUS NUCLEAR RIBONUCLEOPROTEIN"/>
    <property type="match status" value="1"/>
</dbReference>
<evidence type="ECO:0000256" key="2">
    <source>
        <dbReference type="PROSITE-ProRule" id="PRU00176"/>
    </source>
</evidence>
<dbReference type="EMBL" id="JACEGQ020000001">
    <property type="protein sequence ID" value="KAH8519598.1"/>
    <property type="molecule type" value="Genomic_DNA"/>
</dbReference>
<dbReference type="Proteomes" id="UP000807159">
    <property type="component" value="Chromosome 1"/>
</dbReference>
<feature type="compositionally biased region" description="Basic and acidic residues" evidence="3">
    <location>
        <begin position="640"/>
        <end position="650"/>
    </location>
</feature>
<dbReference type="PROSITE" id="PS50102">
    <property type="entry name" value="RRM"/>
    <property type="match status" value="3"/>
</dbReference>
<feature type="compositionally biased region" description="Basic and acidic residues" evidence="3">
    <location>
        <begin position="419"/>
        <end position="442"/>
    </location>
</feature>
<keyword evidence="1 2" id="KW-0694">RNA-binding</keyword>
<feature type="compositionally biased region" description="Basic and acidic residues" evidence="3">
    <location>
        <begin position="527"/>
        <end position="536"/>
    </location>
</feature>
<feature type="compositionally biased region" description="Basic and acidic residues" evidence="3">
    <location>
        <begin position="572"/>
        <end position="581"/>
    </location>
</feature>
<name>A0A8T2ZQI5_POPDE</name>
<feature type="compositionally biased region" description="Polar residues" evidence="3">
    <location>
        <begin position="732"/>
        <end position="751"/>
    </location>
</feature>
<feature type="compositionally biased region" description="Polar residues" evidence="3">
    <location>
        <begin position="540"/>
        <end position="549"/>
    </location>
</feature>
<dbReference type="InterPro" id="IPR012677">
    <property type="entry name" value="Nucleotide-bd_a/b_plait_sf"/>
</dbReference>